<protein>
    <submittedName>
        <fullName evidence="1">Uncharacterized protein</fullName>
    </submittedName>
</protein>
<dbReference type="AlphaFoldDB" id="A0A4Q9KV43"/>
<dbReference type="VEuPathDB" id="MicrosporidiaDB:CWI37_1626p0010"/>
<comment type="caution">
    <text evidence="1">The sequence shown here is derived from an EMBL/GenBank/DDBJ whole genome shotgun (WGS) entry which is preliminary data.</text>
</comment>
<evidence type="ECO:0000313" key="2">
    <source>
        <dbReference type="Proteomes" id="UP000292362"/>
    </source>
</evidence>
<name>A0A4Q9KV43_9MICR</name>
<dbReference type="EMBL" id="PITJ01001626">
    <property type="protein sequence ID" value="TBT98723.1"/>
    <property type="molecule type" value="Genomic_DNA"/>
</dbReference>
<accession>A0A4Q9KV43</accession>
<organism evidence="1 2">
    <name type="scientific">Hamiltosporidium tvaerminnensis</name>
    <dbReference type="NCBI Taxonomy" id="1176355"/>
    <lineage>
        <taxon>Eukaryota</taxon>
        <taxon>Fungi</taxon>
        <taxon>Fungi incertae sedis</taxon>
        <taxon>Microsporidia</taxon>
        <taxon>Dubosqiidae</taxon>
        <taxon>Hamiltosporidium</taxon>
    </lineage>
</organism>
<proteinExistence type="predicted"/>
<gene>
    <name evidence="1" type="ORF">CWI37_1626p0010</name>
</gene>
<evidence type="ECO:0000313" key="1">
    <source>
        <dbReference type="EMBL" id="TBT98723.1"/>
    </source>
</evidence>
<reference evidence="1 2" key="1">
    <citation type="submission" date="2017-12" db="EMBL/GenBank/DDBJ databases">
        <authorList>
            <person name="Pombert J.-F."/>
            <person name="Haag K.L."/>
            <person name="Ebert D."/>
        </authorList>
    </citation>
    <scope>NUCLEOTIDE SEQUENCE [LARGE SCALE GENOMIC DNA]</scope>
    <source>
        <strain evidence="1">FI-OER-3-3</strain>
    </source>
</reference>
<sequence>MLSFFKGIDKIYVAFFSNTDEIIEKICQTSALKNIKILNIIYSKFTTKDEIIFLKKYNIEKINYSVSPNAPKTYFHNSAIYSPVHDLYLTSIYEISENNKKVFAYKNRKLNKNIRKNLILVCHHNESMIEKVENSNSLSSMFLCVKLYNENFWFGFFALNLKEIKNIDVRFADTYIKDFEINNI</sequence>
<dbReference type="Proteomes" id="UP000292362">
    <property type="component" value="Unassembled WGS sequence"/>
</dbReference>